<dbReference type="GO" id="GO:0030677">
    <property type="term" value="C:ribonuclease P complex"/>
    <property type="evidence" value="ECO:0007669"/>
    <property type="project" value="InterPro"/>
</dbReference>
<dbReference type="SUPFAM" id="SSF101744">
    <property type="entry name" value="Rof/RNase P subunit-like"/>
    <property type="match status" value="1"/>
</dbReference>
<name>A0A5C3MYZ2_9AGAM</name>
<dbReference type="SMART" id="SM00538">
    <property type="entry name" value="POP4"/>
    <property type="match status" value="1"/>
</dbReference>
<gene>
    <name evidence="4" type="ORF">OE88DRAFT_342761</name>
</gene>
<proteinExistence type="inferred from homology"/>
<reference evidence="4 5" key="1">
    <citation type="journal article" date="2019" name="Nat. Ecol. Evol.">
        <title>Megaphylogeny resolves global patterns of mushroom evolution.</title>
        <authorList>
            <person name="Varga T."/>
            <person name="Krizsan K."/>
            <person name="Foldi C."/>
            <person name="Dima B."/>
            <person name="Sanchez-Garcia M."/>
            <person name="Sanchez-Ramirez S."/>
            <person name="Szollosi G.J."/>
            <person name="Szarkandi J.G."/>
            <person name="Papp V."/>
            <person name="Albert L."/>
            <person name="Andreopoulos W."/>
            <person name="Angelini C."/>
            <person name="Antonin V."/>
            <person name="Barry K.W."/>
            <person name="Bougher N.L."/>
            <person name="Buchanan P."/>
            <person name="Buyck B."/>
            <person name="Bense V."/>
            <person name="Catcheside P."/>
            <person name="Chovatia M."/>
            <person name="Cooper J."/>
            <person name="Damon W."/>
            <person name="Desjardin D."/>
            <person name="Finy P."/>
            <person name="Geml J."/>
            <person name="Haridas S."/>
            <person name="Hughes K."/>
            <person name="Justo A."/>
            <person name="Karasinski D."/>
            <person name="Kautmanova I."/>
            <person name="Kiss B."/>
            <person name="Kocsube S."/>
            <person name="Kotiranta H."/>
            <person name="LaButti K.M."/>
            <person name="Lechner B.E."/>
            <person name="Liimatainen K."/>
            <person name="Lipzen A."/>
            <person name="Lukacs Z."/>
            <person name="Mihaltcheva S."/>
            <person name="Morgado L.N."/>
            <person name="Niskanen T."/>
            <person name="Noordeloos M.E."/>
            <person name="Ohm R.A."/>
            <person name="Ortiz-Santana B."/>
            <person name="Ovrebo C."/>
            <person name="Racz N."/>
            <person name="Riley R."/>
            <person name="Savchenko A."/>
            <person name="Shiryaev A."/>
            <person name="Soop K."/>
            <person name="Spirin V."/>
            <person name="Szebenyi C."/>
            <person name="Tomsovsky M."/>
            <person name="Tulloss R.E."/>
            <person name="Uehling J."/>
            <person name="Grigoriev I.V."/>
            <person name="Vagvolgyi C."/>
            <person name="Papp T."/>
            <person name="Martin F.M."/>
            <person name="Miettinen O."/>
            <person name="Hibbett D.S."/>
            <person name="Nagy L.G."/>
        </authorList>
    </citation>
    <scope>NUCLEOTIDE SEQUENCE [LARGE SCALE GENOMIC DNA]</scope>
    <source>
        <strain evidence="4 5">OMC1185</strain>
    </source>
</reference>
<keyword evidence="5" id="KW-1185">Reference proteome</keyword>
<dbReference type="EMBL" id="ML213514">
    <property type="protein sequence ID" value="TFK50257.1"/>
    <property type="molecule type" value="Genomic_DNA"/>
</dbReference>
<protein>
    <submittedName>
        <fullName evidence="4">Uncharacterized protein</fullName>
    </submittedName>
</protein>
<evidence type="ECO:0000256" key="3">
    <source>
        <dbReference type="SAM" id="MobiDB-lite"/>
    </source>
</evidence>
<dbReference type="Pfam" id="PF01868">
    <property type="entry name" value="RNase_P-MRP_p29"/>
    <property type="match status" value="1"/>
</dbReference>
<dbReference type="InterPro" id="IPR023534">
    <property type="entry name" value="Rof/RNase_P-like"/>
</dbReference>
<dbReference type="GO" id="GO:0033204">
    <property type="term" value="F:ribonuclease P RNA binding"/>
    <property type="evidence" value="ECO:0007669"/>
    <property type="project" value="InterPro"/>
</dbReference>
<dbReference type="PANTHER" id="PTHR13348:SF0">
    <property type="entry name" value="RIBONUCLEASE P PROTEIN SUBUNIT P29"/>
    <property type="match status" value="1"/>
</dbReference>
<organism evidence="4 5">
    <name type="scientific">Heliocybe sulcata</name>
    <dbReference type="NCBI Taxonomy" id="5364"/>
    <lineage>
        <taxon>Eukaryota</taxon>
        <taxon>Fungi</taxon>
        <taxon>Dikarya</taxon>
        <taxon>Basidiomycota</taxon>
        <taxon>Agaricomycotina</taxon>
        <taxon>Agaricomycetes</taxon>
        <taxon>Gloeophyllales</taxon>
        <taxon>Gloeophyllaceae</taxon>
        <taxon>Heliocybe</taxon>
    </lineage>
</organism>
<dbReference type="GO" id="GO:0005634">
    <property type="term" value="C:nucleus"/>
    <property type="evidence" value="ECO:0007669"/>
    <property type="project" value="UniProtKB-SubCell"/>
</dbReference>
<dbReference type="Proteomes" id="UP000305948">
    <property type="component" value="Unassembled WGS sequence"/>
</dbReference>
<sequence>MSAVPDVPKNEQVTLNISSVSSTLRPKAPVNPYAPLALPHRNAQLTLVSSGPFIPTYVQSHLRTSDPASTYASRIGGKQIMLENPAKESKAKKEREEKRRRRTEAKKKKGLGVGRVIRGSWKLSKEQSKFELFVPLHHMWLGYMSELHNLPPQPTSVPHPNVANMHAKLVKADFHGSYIIVSQAKNPALVGSSGIVILETENAFRVINKKNQVKLLPKRNSIFKFFIPLYSTLASSQPSSSQTATPPLSSRLSGTQVVQDIPHLEFELYGNQFCFRSAERAAKKFKAKESIEL</sequence>
<feature type="region of interest" description="Disordered" evidence="3">
    <location>
        <begin position="80"/>
        <end position="109"/>
    </location>
</feature>
<dbReference type="GO" id="GO:0000172">
    <property type="term" value="C:ribonuclease MRP complex"/>
    <property type="evidence" value="ECO:0007669"/>
    <property type="project" value="InterPro"/>
</dbReference>
<dbReference type="Gene3D" id="2.30.30.210">
    <property type="entry name" value="Ribonuclease P/MRP, subunit p29"/>
    <property type="match status" value="1"/>
</dbReference>
<evidence type="ECO:0000256" key="1">
    <source>
        <dbReference type="ARBA" id="ARBA00004123"/>
    </source>
</evidence>
<accession>A0A5C3MYZ2</accession>
<dbReference type="OrthoDB" id="124041at2759"/>
<evidence type="ECO:0000313" key="4">
    <source>
        <dbReference type="EMBL" id="TFK50257.1"/>
    </source>
</evidence>
<dbReference type="InterPro" id="IPR002730">
    <property type="entry name" value="Rpp29/RNP1"/>
</dbReference>
<dbReference type="GO" id="GO:0001682">
    <property type="term" value="P:tRNA 5'-leader removal"/>
    <property type="evidence" value="ECO:0007669"/>
    <property type="project" value="InterPro"/>
</dbReference>
<feature type="compositionally biased region" description="Basic residues" evidence="3">
    <location>
        <begin position="98"/>
        <end position="109"/>
    </location>
</feature>
<dbReference type="STRING" id="5364.A0A5C3MYZ2"/>
<evidence type="ECO:0000313" key="5">
    <source>
        <dbReference type="Proteomes" id="UP000305948"/>
    </source>
</evidence>
<dbReference type="PANTHER" id="PTHR13348">
    <property type="entry name" value="RIBONUCLEASE P SUBUNIT P29"/>
    <property type="match status" value="1"/>
</dbReference>
<comment type="subcellular location">
    <subcellularLocation>
        <location evidence="1">Nucleus</location>
    </subcellularLocation>
</comment>
<dbReference type="AlphaFoldDB" id="A0A5C3MYZ2"/>
<dbReference type="GO" id="GO:0006364">
    <property type="term" value="P:rRNA processing"/>
    <property type="evidence" value="ECO:0007669"/>
    <property type="project" value="TreeGrafter"/>
</dbReference>
<comment type="similarity">
    <text evidence="2">Belongs to the eukaryotic/archaeal RNase P protein component 1 family.</text>
</comment>
<evidence type="ECO:0000256" key="2">
    <source>
        <dbReference type="ARBA" id="ARBA00006181"/>
    </source>
</evidence>
<dbReference type="InterPro" id="IPR016848">
    <property type="entry name" value="RNase_P/MRP_Rpp29-subunit"/>
</dbReference>
<dbReference type="InterPro" id="IPR036980">
    <property type="entry name" value="RNase_P/MRP_Rpp29_sf"/>
</dbReference>
<feature type="compositionally biased region" description="Basic and acidic residues" evidence="3">
    <location>
        <begin position="85"/>
        <end position="97"/>
    </location>
</feature>